<evidence type="ECO:0000313" key="5">
    <source>
        <dbReference type="EMBL" id="RGV59100.1"/>
    </source>
</evidence>
<accession>A0A412YNZ2</accession>
<dbReference type="Pfam" id="PF13439">
    <property type="entry name" value="Glyco_transf_4"/>
    <property type="match status" value="1"/>
</dbReference>
<name>A0A412YNZ2_BACFG</name>
<dbReference type="RefSeq" id="WP_122141826.1">
    <property type="nucleotide sequence ID" value="NZ_JAFKPL010000004.1"/>
</dbReference>
<comment type="caution">
    <text evidence="5">The sequence shown here is derived from an EMBL/GenBank/DDBJ whole genome shotgun (WGS) entry which is preliminary data.</text>
</comment>
<dbReference type="InterPro" id="IPR028098">
    <property type="entry name" value="Glyco_trans_4-like_N"/>
</dbReference>
<dbReference type="EMBL" id="QRZH01000002">
    <property type="protein sequence ID" value="RGV59100.1"/>
    <property type="molecule type" value="Genomic_DNA"/>
</dbReference>
<evidence type="ECO:0000313" key="6">
    <source>
        <dbReference type="Proteomes" id="UP000286270"/>
    </source>
</evidence>
<feature type="domain" description="Spore protein YkvP/CgeB glycosyl transferase-like" evidence="4">
    <location>
        <begin position="214"/>
        <end position="355"/>
    </location>
</feature>
<protein>
    <submittedName>
        <fullName evidence="5">Glycosyltransferase</fullName>
    </submittedName>
</protein>
<keyword evidence="1" id="KW-0328">Glycosyltransferase</keyword>
<dbReference type="PANTHER" id="PTHR12526">
    <property type="entry name" value="GLYCOSYLTRANSFERASE"/>
    <property type="match status" value="1"/>
</dbReference>
<evidence type="ECO:0000256" key="1">
    <source>
        <dbReference type="ARBA" id="ARBA00022676"/>
    </source>
</evidence>
<organism evidence="5 6">
    <name type="scientific">Bacteroides fragilis</name>
    <dbReference type="NCBI Taxonomy" id="817"/>
    <lineage>
        <taxon>Bacteria</taxon>
        <taxon>Pseudomonadati</taxon>
        <taxon>Bacteroidota</taxon>
        <taxon>Bacteroidia</taxon>
        <taxon>Bacteroidales</taxon>
        <taxon>Bacteroidaceae</taxon>
        <taxon>Bacteroides</taxon>
    </lineage>
</organism>
<dbReference type="PANTHER" id="PTHR12526:SF629">
    <property type="entry name" value="TEICHURONIC ACID BIOSYNTHESIS GLYCOSYLTRANSFERASE TUAH-RELATED"/>
    <property type="match status" value="1"/>
</dbReference>
<evidence type="ECO:0000259" key="4">
    <source>
        <dbReference type="Pfam" id="PF13524"/>
    </source>
</evidence>
<feature type="domain" description="Glycosyltransferase subfamily 4-like N-terminal" evidence="3">
    <location>
        <begin position="25"/>
        <end position="164"/>
    </location>
</feature>
<reference evidence="5 6" key="1">
    <citation type="submission" date="2018-08" db="EMBL/GenBank/DDBJ databases">
        <title>A genome reference for cultivated species of the human gut microbiota.</title>
        <authorList>
            <person name="Zou Y."/>
            <person name="Xue W."/>
            <person name="Luo G."/>
        </authorList>
    </citation>
    <scope>NUCLEOTIDE SEQUENCE [LARGE SCALE GENOMIC DNA]</scope>
    <source>
        <strain evidence="5 6">AF14-26</strain>
    </source>
</reference>
<gene>
    <name evidence="5" type="ORF">DWW08_04170</name>
</gene>
<dbReference type="GO" id="GO:0016757">
    <property type="term" value="F:glycosyltransferase activity"/>
    <property type="evidence" value="ECO:0007669"/>
    <property type="project" value="UniProtKB-KW"/>
</dbReference>
<sequence>MKKRKICHITSVHSVFDVRIFYKECGSLSNAGYEVYLVAPEILSQIKNGIQIIGVPNKPANRFYRILFYTKHIYKNALLVNADIYHLHDPELIPFGLMLKKKGKIVVFDSHEDVPNQILSKKWIPLFLRKSVSFLYTMFEHSALSKFDALVSVTPILTKRLLRINLNTYQITNYPIINEYIDNRIWNRSLCFAGGITRQWLHENVISSFNYLPKDISYNLAGNIDPIYMSHLSMNPNWRYVSYKGCLPQKEVNAFLQKSSIGMALNEYSPNVGYKTGSIGNTKLFEYMSAGIPVVCTDFVLWKEIVYRYKCGICVNPYNTFEIANAIKYLLDNPSVAREMGNNGRKAVEKEFNWKMQEEVLLQMYKDL</sequence>
<dbReference type="Proteomes" id="UP000286270">
    <property type="component" value="Unassembled WGS sequence"/>
</dbReference>
<dbReference type="AlphaFoldDB" id="A0A412YNZ2"/>
<dbReference type="InterPro" id="IPR055259">
    <property type="entry name" value="YkvP/CgeB_Glyco_trans-like"/>
</dbReference>
<dbReference type="Pfam" id="PF13524">
    <property type="entry name" value="Glyco_trans_1_2"/>
    <property type="match status" value="1"/>
</dbReference>
<evidence type="ECO:0000256" key="2">
    <source>
        <dbReference type="ARBA" id="ARBA00022679"/>
    </source>
</evidence>
<evidence type="ECO:0000259" key="3">
    <source>
        <dbReference type="Pfam" id="PF13439"/>
    </source>
</evidence>
<proteinExistence type="predicted"/>
<dbReference type="SUPFAM" id="SSF53756">
    <property type="entry name" value="UDP-Glycosyltransferase/glycogen phosphorylase"/>
    <property type="match status" value="1"/>
</dbReference>
<dbReference type="Gene3D" id="3.40.50.2000">
    <property type="entry name" value="Glycogen Phosphorylase B"/>
    <property type="match status" value="2"/>
</dbReference>
<keyword evidence="2 5" id="KW-0808">Transferase</keyword>